<keyword evidence="3" id="KW-0808">Transferase</keyword>
<reference evidence="9" key="1">
    <citation type="submission" date="2018-05" db="EMBL/GenBank/DDBJ databases">
        <authorList>
            <person name="Lanie J.A."/>
            <person name="Ng W.-L."/>
            <person name="Kazmierczak K.M."/>
            <person name="Andrzejewski T.M."/>
            <person name="Davidsen T.M."/>
            <person name="Wayne K.J."/>
            <person name="Tettelin H."/>
            <person name="Glass J.I."/>
            <person name="Rusch D."/>
            <person name="Podicherti R."/>
            <person name="Tsui H.-C.T."/>
            <person name="Winkler M.E."/>
        </authorList>
    </citation>
    <scope>NUCLEOTIDE SEQUENCE</scope>
</reference>
<dbReference type="Gene3D" id="3.40.50.620">
    <property type="entry name" value="HUPs"/>
    <property type="match status" value="1"/>
</dbReference>
<keyword evidence="6" id="KW-0067">ATP-binding</keyword>
<dbReference type="HAMAP" id="MF_00244">
    <property type="entry name" value="NaMN_adenylyltr"/>
    <property type="match status" value="1"/>
</dbReference>
<keyword evidence="5" id="KW-0547">Nucleotide-binding</keyword>
<feature type="domain" description="Cytidyltransferase-like" evidence="8">
    <location>
        <begin position="5"/>
        <end position="167"/>
    </location>
</feature>
<dbReference type="NCBIfam" id="TIGR00125">
    <property type="entry name" value="cyt_tran_rel"/>
    <property type="match status" value="1"/>
</dbReference>
<evidence type="ECO:0000256" key="6">
    <source>
        <dbReference type="ARBA" id="ARBA00022840"/>
    </source>
</evidence>
<dbReference type="Pfam" id="PF01467">
    <property type="entry name" value="CTP_transf_like"/>
    <property type="match status" value="1"/>
</dbReference>
<evidence type="ECO:0000256" key="2">
    <source>
        <dbReference type="ARBA" id="ARBA00022642"/>
    </source>
</evidence>
<dbReference type="GO" id="GO:0070566">
    <property type="term" value="F:adenylyltransferase activity"/>
    <property type="evidence" value="ECO:0007669"/>
    <property type="project" value="UniProtKB-ARBA"/>
</dbReference>
<keyword evidence="2" id="KW-0662">Pyridine nucleotide biosynthesis</keyword>
<name>A0A381RYU4_9ZZZZ</name>
<evidence type="ECO:0000259" key="8">
    <source>
        <dbReference type="Pfam" id="PF01467"/>
    </source>
</evidence>
<dbReference type="InterPro" id="IPR004821">
    <property type="entry name" value="Cyt_trans-like"/>
</dbReference>
<dbReference type="CDD" id="cd02165">
    <property type="entry name" value="NMNAT"/>
    <property type="match status" value="1"/>
</dbReference>
<gene>
    <name evidence="9" type="ORF">METZ01_LOCUS49890</name>
</gene>
<sequence length="197" mass="22299">VFVGLFGGTFDPVHNGHIQAANSARRILKLDKVIMIPAGDPYLKRTELVASPKERYHMVSLAIQKIPFLEVSDIEIFRSGPSYTLDTVRELKRNGHEVIVLLGTDSIIEMDKWEDPDSLHSECEVVGLTRPGFQIDKSKPYQSRQRKYSLRTIEVNSPAISSTKVRNLIQNGQDVTELVPQGVNEYIQKEKLYHLLA</sequence>
<dbReference type="GO" id="GO:0005524">
    <property type="term" value="F:ATP binding"/>
    <property type="evidence" value="ECO:0007669"/>
    <property type="project" value="UniProtKB-KW"/>
</dbReference>
<evidence type="ECO:0000313" key="9">
    <source>
        <dbReference type="EMBL" id="SUZ97036.1"/>
    </source>
</evidence>
<evidence type="ECO:0000256" key="5">
    <source>
        <dbReference type="ARBA" id="ARBA00022741"/>
    </source>
</evidence>
<dbReference type="PANTHER" id="PTHR39321">
    <property type="entry name" value="NICOTINATE-NUCLEOTIDE ADENYLYLTRANSFERASE-RELATED"/>
    <property type="match status" value="1"/>
</dbReference>
<dbReference type="NCBIfam" id="NF000840">
    <property type="entry name" value="PRK00071.1-3"/>
    <property type="match status" value="1"/>
</dbReference>
<keyword evidence="7" id="KW-0520">NAD</keyword>
<dbReference type="InterPro" id="IPR005248">
    <property type="entry name" value="NadD/NMNAT"/>
</dbReference>
<evidence type="ECO:0000256" key="1">
    <source>
        <dbReference type="ARBA" id="ARBA00004790"/>
    </source>
</evidence>
<keyword evidence="4" id="KW-0548">Nucleotidyltransferase</keyword>
<feature type="non-terminal residue" evidence="9">
    <location>
        <position position="1"/>
    </location>
</feature>
<dbReference type="SUPFAM" id="SSF52374">
    <property type="entry name" value="Nucleotidylyl transferase"/>
    <property type="match status" value="1"/>
</dbReference>
<dbReference type="NCBIfam" id="TIGR00482">
    <property type="entry name" value="nicotinate (nicotinamide) nucleotide adenylyltransferase"/>
    <property type="match status" value="1"/>
</dbReference>
<dbReference type="InterPro" id="IPR014729">
    <property type="entry name" value="Rossmann-like_a/b/a_fold"/>
</dbReference>
<dbReference type="UniPathway" id="UPA00253"/>
<protein>
    <recommendedName>
        <fullName evidence="8">Cytidyltransferase-like domain-containing protein</fullName>
    </recommendedName>
</protein>
<dbReference type="PANTHER" id="PTHR39321:SF3">
    <property type="entry name" value="PHOSPHOPANTETHEINE ADENYLYLTRANSFERASE"/>
    <property type="match status" value="1"/>
</dbReference>
<dbReference type="AlphaFoldDB" id="A0A381RYU4"/>
<organism evidence="9">
    <name type="scientific">marine metagenome</name>
    <dbReference type="NCBI Taxonomy" id="408172"/>
    <lineage>
        <taxon>unclassified sequences</taxon>
        <taxon>metagenomes</taxon>
        <taxon>ecological metagenomes</taxon>
    </lineage>
</organism>
<evidence type="ECO:0000256" key="7">
    <source>
        <dbReference type="ARBA" id="ARBA00023027"/>
    </source>
</evidence>
<dbReference type="EMBL" id="UINC01002471">
    <property type="protein sequence ID" value="SUZ97036.1"/>
    <property type="molecule type" value="Genomic_DNA"/>
</dbReference>
<proteinExistence type="inferred from homology"/>
<evidence type="ECO:0000256" key="4">
    <source>
        <dbReference type="ARBA" id="ARBA00022695"/>
    </source>
</evidence>
<accession>A0A381RYU4</accession>
<evidence type="ECO:0000256" key="3">
    <source>
        <dbReference type="ARBA" id="ARBA00022679"/>
    </source>
</evidence>
<comment type="pathway">
    <text evidence="1">Cofactor biosynthesis; NAD(+) biosynthesis.</text>
</comment>
<dbReference type="GO" id="GO:0009435">
    <property type="term" value="P:NAD+ biosynthetic process"/>
    <property type="evidence" value="ECO:0007669"/>
    <property type="project" value="UniProtKB-UniPathway"/>
</dbReference>